<sequence>MIDFVLIISSLLIFFIVQVTINREIPLTLIAIAMTVFVLSRSNNIEGETFLFIIGLLLGLVIEVALGLILRTQHWEKASFFGVPYWLPVIWGYGFVMIHRVGNIVLEWMR</sequence>
<feature type="transmembrane region" description="Helical" evidence="1">
    <location>
        <begin position="51"/>
        <end position="70"/>
    </location>
</feature>
<keyword evidence="1" id="KW-1133">Transmembrane helix</keyword>
<feature type="transmembrane region" description="Helical" evidence="1">
    <location>
        <begin position="6"/>
        <end position="39"/>
    </location>
</feature>
<reference evidence="2 3" key="1">
    <citation type="submission" date="2017-07" db="EMBL/GenBank/DDBJ databases">
        <title>Mechanisms for carbon and nitrogen cycling indicate functional differentiation within the Candidate Phyla Radiation.</title>
        <authorList>
            <person name="Danczak R.E."/>
            <person name="Johnston M.D."/>
            <person name="Kenah C."/>
            <person name="Slattery M."/>
            <person name="Wrighton K.C."/>
            <person name="Wilkins M.J."/>
        </authorList>
    </citation>
    <scope>NUCLEOTIDE SEQUENCE [LARGE SCALE GENOMIC DNA]</scope>
    <source>
        <strain evidence="2">Gr01-1014_77</strain>
    </source>
</reference>
<gene>
    <name evidence="2" type="ORF">G01um101477_208</name>
</gene>
<accession>A0A554JCW0</accession>
<comment type="caution">
    <text evidence="2">The sequence shown here is derived from an EMBL/GenBank/DDBJ whole genome shotgun (WGS) entry which is preliminary data.</text>
</comment>
<dbReference type="EMBL" id="VMFF01000014">
    <property type="protein sequence ID" value="TSC66120.1"/>
    <property type="molecule type" value="Genomic_DNA"/>
</dbReference>
<dbReference type="AlphaFoldDB" id="A0A554JCW0"/>
<keyword evidence="1" id="KW-0812">Transmembrane</keyword>
<protein>
    <submittedName>
        <fullName evidence="2">Uncharacterized protein</fullName>
    </submittedName>
</protein>
<feature type="transmembrane region" description="Helical" evidence="1">
    <location>
        <begin position="90"/>
        <end position="109"/>
    </location>
</feature>
<name>A0A554JCW0_9BACT</name>
<proteinExistence type="predicted"/>
<evidence type="ECO:0000313" key="2">
    <source>
        <dbReference type="EMBL" id="TSC66120.1"/>
    </source>
</evidence>
<organism evidence="2 3">
    <name type="scientific">Candidatus Doudnabacteria bacterium Gr01-1014_77</name>
    <dbReference type="NCBI Taxonomy" id="2017133"/>
    <lineage>
        <taxon>Bacteria</taxon>
        <taxon>Candidatus Doudnaibacteriota</taxon>
    </lineage>
</organism>
<evidence type="ECO:0000256" key="1">
    <source>
        <dbReference type="SAM" id="Phobius"/>
    </source>
</evidence>
<evidence type="ECO:0000313" key="3">
    <source>
        <dbReference type="Proteomes" id="UP000319613"/>
    </source>
</evidence>
<dbReference type="Proteomes" id="UP000319613">
    <property type="component" value="Unassembled WGS sequence"/>
</dbReference>
<keyword evidence="1" id="KW-0472">Membrane</keyword>